<name>E9E7E9_METAQ</name>
<dbReference type="OMA" id="SDSLECH"/>
<feature type="region of interest" description="Disordered" evidence="1">
    <location>
        <begin position="641"/>
        <end position="743"/>
    </location>
</feature>
<dbReference type="Proteomes" id="UP000002499">
    <property type="component" value="Unassembled WGS sequence"/>
</dbReference>
<accession>E9E7E9</accession>
<feature type="compositionally biased region" description="Acidic residues" evidence="1">
    <location>
        <begin position="373"/>
        <end position="384"/>
    </location>
</feature>
<feature type="compositionally biased region" description="Low complexity" evidence="1">
    <location>
        <begin position="642"/>
        <end position="659"/>
    </location>
</feature>
<feature type="region of interest" description="Disordered" evidence="1">
    <location>
        <begin position="365"/>
        <end position="387"/>
    </location>
</feature>
<dbReference type="eggNOG" id="ENOG502SYKX">
    <property type="taxonomic scope" value="Eukaryota"/>
</dbReference>
<evidence type="ECO:0000256" key="1">
    <source>
        <dbReference type="SAM" id="MobiDB-lite"/>
    </source>
</evidence>
<dbReference type="OrthoDB" id="5419922at2759"/>
<dbReference type="HOGENOM" id="CLU_011503_0_0_1"/>
<evidence type="ECO:0008006" key="4">
    <source>
        <dbReference type="Google" id="ProtNLM"/>
    </source>
</evidence>
<dbReference type="InParanoid" id="E9E7E9"/>
<evidence type="ECO:0000313" key="3">
    <source>
        <dbReference type="Proteomes" id="UP000002499"/>
    </source>
</evidence>
<evidence type="ECO:0000313" key="2">
    <source>
        <dbReference type="EMBL" id="EFY88191.1"/>
    </source>
</evidence>
<feature type="region of interest" description="Disordered" evidence="1">
    <location>
        <begin position="410"/>
        <end position="622"/>
    </location>
</feature>
<dbReference type="KEGG" id="maw:19250108"/>
<dbReference type="GeneID" id="19250108"/>
<gene>
    <name evidence="2" type="ORF">MAC_05797</name>
</gene>
<feature type="compositionally biased region" description="Polar residues" evidence="1">
    <location>
        <begin position="411"/>
        <end position="420"/>
    </location>
</feature>
<feature type="compositionally biased region" description="Low complexity" evidence="1">
    <location>
        <begin position="477"/>
        <end position="491"/>
    </location>
</feature>
<feature type="compositionally biased region" description="Basic residues" evidence="1">
    <location>
        <begin position="248"/>
        <end position="261"/>
    </location>
</feature>
<feature type="region of interest" description="Disordered" evidence="1">
    <location>
        <begin position="184"/>
        <end position="353"/>
    </location>
</feature>
<feature type="compositionally biased region" description="Polar residues" evidence="1">
    <location>
        <begin position="582"/>
        <end position="592"/>
    </location>
</feature>
<feature type="compositionally biased region" description="Basic and acidic residues" evidence="1">
    <location>
        <begin position="719"/>
        <end position="731"/>
    </location>
</feature>
<dbReference type="STRING" id="655827.E9E7E9"/>
<organism evidence="3">
    <name type="scientific">Metarhizium acridum (strain CQMa 102)</name>
    <dbReference type="NCBI Taxonomy" id="655827"/>
    <lineage>
        <taxon>Eukaryota</taxon>
        <taxon>Fungi</taxon>
        <taxon>Dikarya</taxon>
        <taxon>Ascomycota</taxon>
        <taxon>Pezizomycotina</taxon>
        <taxon>Sordariomycetes</taxon>
        <taxon>Hypocreomycetidae</taxon>
        <taxon>Hypocreales</taxon>
        <taxon>Clavicipitaceae</taxon>
        <taxon>Metarhizium</taxon>
    </lineage>
</organism>
<keyword evidence="3" id="KW-1185">Reference proteome</keyword>
<feature type="compositionally biased region" description="Polar residues" evidence="1">
    <location>
        <begin position="295"/>
        <end position="318"/>
    </location>
</feature>
<feature type="region of interest" description="Disordered" evidence="1">
    <location>
        <begin position="792"/>
        <end position="826"/>
    </location>
</feature>
<feature type="compositionally biased region" description="Polar residues" evidence="1">
    <location>
        <begin position="707"/>
        <end position="718"/>
    </location>
</feature>
<sequence>MADDRGMSTELKEVWGDDTVYSASFYQPEDVLYEGSEDEGYENSATRRRRYEAAGQRFLDGAVPALISAALRGPFDRRSGFINPWVSHRHEGTARSLTGPSKPVEKATSQSKNSVRKPKPDPTLQARYAGCHLPSPESLKQAPYTQEHPYLAADRLEKVNKWREQIDPFPDNRNGFLVSDDAEASTSIRKRSAPGSEWLKKVSTKRHRSATSQKQPHRQEQEDDEPDELMADLPSSSFENVAPVMSPSKRRSPRNAMRRNSCKGLVESDDELSPNKAAAATLSSPVSLRNGPVICSSSKGNQPPDYITSSIGTQTTPSRLRHVRVLDTLSKNRSPSQEDQTGDGPNVKPQAASGQVIEATVENISETGSVTESEPETIADEDDNGSAMLVGDDCIVVNTTCEDIACEDATSEATNSQPENQRYGPELPPSKLKAEMDGNSDPIAQRTDSDVKMHDLPSMKSEPQGVAQCAVPGSTRNPTGPDNNGNPDNAPMKQLDIPVAQSDDDRVMNMESGDEIVAHEGGADVKLENNLSDMDSEDDSGNSSAATHKTFSMGNIVPDRSQDTNHASTSDDIAVDDGKTVSIESKSSTTSTMRKDMQSDSESVKPETPTTPRQAERVKEDASEFRFKTIFNRFVLSSPGNRLTRLALSPSSSPSATSSKKFAVTNESADQIVEADAQASQTHKKELPSPRRNELISDFGHLHEPAQPQQKVSYSQSDRQLKDPETEDQRIPKSQQSPWVNTDDVILSRSPLGMLSLNISGAKPSRNEAENIATVSPSDIQSPWIQNTSSYVASFGQPSSSPSNENVEQSPFAKPSRPRPRTPEPQFYLKSFSSFMSPSPDRNRGEGMSISASRQVFRSTQGSLPSSLKSRWSQKHPGLRVSWAASLEEFEGTPGREDACAARHMPKRQNSPPPETLGGDFRQAHDTKFAKHFEAVANRRDGQSQNLIPTESQQLQSPGPFAMAETFMTADTNTAGPVCKDMKSEEHIESLACSRASEEPMDVVEDMVREMGDFWDSWNIDAELEQARKGVSGGQTSLSLGREG</sequence>
<feature type="compositionally biased region" description="Polar residues" evidence="1">
    <location>
        <begin position="329"/>
        <end position="339"/>
    </location>
</feature>
<dbReference type="AlphaFoldDB" id="E9E7E9"/>
<reference evidence="2 3" key="1">
    <citation type="journal article" date="2011" name="PLoS Genet.">
        <title>Genome sequencing and comparative transcriptomics of the model entomopathogenic fungi Metarhizium anisopliae and M. acridum.</title>
        <authorList>
            <person name="Gao Q."/>
            <person name="Jin K."/>
            <person name="Ying S.H."/>
            <person name="Zhang Y."/>
            <person name="Xiao G."/>
            <person name="Shang Y."/>
            <person name="Duan Z."/>
            <person name="Hu X."/>
            <person name="Xie X.Q."/>
            <person name="Zhou G."/>
            <person name="Peng G."/>
            <person name="Luo Z."/>
            <person name="Huang W."/>
            <person name="Wang B."/>
            <person name="Fang W."/>
            <person name="Wang S."/>
            <person name="Zhong Y."/>
            <person name="Ma L.J."/>
            <person name="St Leger R.J."/>
            <person name="Zhao G.P."/>
            <person name="Pei Y."/>
            <person name="Feng M.G."/>
            <person name="Xia Y."/>
            <person name="Wang C."/>
        </authorList>
    </citation>
    <scope>NUCLEOTIDE SEQUENCE [LARGE SCALE GENOMIC DNA]</scope>
    <source>
        <strain evidence="2 3">CQMa 102</strain>
    </source>
</reference>
<feature type="compositionally biased region" description="Polar residues" evidence="1">
    <location>
        <begin position="541"/>
        <end position="553"/>
    </location>
</feature>
<feature type="region of interest" description="Disordered" evidence="1">
    <location>
        <begin position="92"/>
        <end position="143"/>
    </location>
</feature>
<feature type="compositionally biased region" description="Polar residues" evidence="1">
    <location>
        <begin position="792"/>
        <end position="809"/>
    </location>
</feature>
<feature type="compositionally biased region" description="Acidic residues" evidence="1">
    <location>
        <begin position="221"/>
        <end position="230"/>
    </location>
</feature>
<feature type="compositionally biased region" description="Basic and acidic residues" evidence="1">
    <location>
        <begin position="516"/>
        <end position="527"/>
    </location>
</feature>
<feature type="compositionally biased region" description="Basic and acidic residues" evidence="1">
    <location>
        <begin position="683"/>
        <end position="704"/>
    </location>
</feature>
<dbReference type="EMBL" id="GL698515">
    <property type="protein sequence ID" value="EFY88191.1"/>
    <property type="molecule type" value="Genomic_DNA"/>
</dbReference>
<feature type="compositionally biased region" description="Basic and acidic residues" evidence="1">
    <location>
        <begin position="593"/>
        <end position="605"/>
    </location>
</feature>
<feature type="compositionally biased region" description="Basic and acidic residues" evidence="1">
    <location>
        <begin position="447"/>
        <end position="457"/>
    </location>
</feature>
<proteinExistence type="predicted"/>
<protein>
    <recommendedName>
        <fullName evidence="4">Protamine P1</fullName>
    </recommendedName>
</protein>